<dbReference type="Proteomes" id="UP001595556">
    <property type="component" value="Unassembled WGS sequence"/>
</dbReference>
<dbReference type="PANTHER" id="PTHR12277">
    <property type="entry name" value="ALPHA/BETA HYDROLASE DOMAIN-CONTAINING PROTEIN"/>
    <property type="match status" value="1"/>
</dbReference>
<dbReference type="InterPro" id="IPR022742">
    <property type="entry name" value="Hydrolase_4"/>
</dbReference>
<dbReference type="PROSITE" id="PS51257">
    <property type="entry name" value="PROKAR_LIPOPROTEIN"/>
    <property type="match status" value="1"/>
</dbReference>
<keyword evidence="3" id="KW-0378">Hydrolase</keyword>
<dbReference type="EMBL" id="JBHRTI010000004">
    <property type="protein sequence ID" value="MFC3147942.1"/>
    <property type="molecule type" value="Genomic_DNA"/>
</dbReference>
<gene>
    <name evidence="3" type="ORF">ACFOEN_09830</name>
</gene>
<reference evidence="4" key="1">
    <citation type="journal article" date="2019" name="Int. J. Syst. Evol. Microbiol.">
        <title>The Global Catalogue of Microorganisms (GCM) 10K type strain sequencing project: providing services to taxonomists for standard genome sequencing and annotation.</title>
        <authorList>
            <consortium name="The Broad Institute Genomics Platform"/>
            <consortium name="The Broad Institute Genome Sequencing Center for Infectious Disease"/>
            <person name="Wu L."/>
            <person name="Ma J."/>
        </authorList>
    </citation>
    <scope>NUCLEOTIDE SEQUENCE [LARGE SCALE GENOMIC DNA]</scope>
    <source>
        <strain evidence="4">KCTC 52168</strain>
    </source>
</reference>
<name>A0ABV7H988_9BURK</name>
<feature type="region of interest" description="Disordered" evidence="1">
    <location>
        <begin position="302"/>
        <end position="339"/>
    </location>
</feature>
<dbReference type="InterPro" id="IPR029058">
    <property type="entry name" value="AB_hydrolase_fold"/>
</dbReference>
<evidence type="ECO:0000313" key="4">
    <source>
        <dbReference type="Proteomes" id="UP001595556"/>
    </source>
</evidence>
<keyword evidence="4" id="KW-1185">Reference proteome</keyword>
<organism evidence="3 4">
    <name type="scientific">Piscinibacterium candidicorallinum</name>
    <dbReference type="NCBI Taxonomy" id="1793872"/>
    <lineage>
        <taxon>Bacteria</taxon>
        <taxon>Pseudomonadati</taxon>
        <taxon>Pseudomonadota</taxon>
        <taxon>Betaproteobacteria</taxon>
        <taxon>Burkholderiales</taxon>
        <taxon>Piscinibacterium</taxon>
    </lineage>
</organism>
<feature type="domain" description="Serine aminopeptidase S33" evidence="2">
    <location>
        <begin position="82"/>
        <end position="193"/>
    </location>
</feature>
<dbReference type="SUPFAM" id="SSF53474">
    <property type="entry name" value="alpha/beta-Hydrolases"/>
    <property type="match status" value="1"/>
</dbReference>
<evidence type="ECO:0000313" key="3">
    <source>
        <dbReference type="EMBL" id="MFC3147942.1"/>
    </source>
</evidence>
<accession>A0ABV7H988</accession>
<feature type="compositionally biased region" description="Pro residues" evidence="1">
    <location>
        <begin position="303"/>
        <end position="317"/>
    </location>
</feature>
<dbReference type="PANTHER" id="PTHR12277:SF81">
    <property type="entry name" value="PROTEIN ABHD13"/>
    <property type="match status" value="1"/>
</dbReference>
<protein>
    <submittedName>
        <fullName evidence="3">Alpha/beta hydrolase</fullName>
    </submittedName>
</protein>
<proteinExistence type="predicted"/>
<dbReference type="GO" id="GO:0016787">
    <property type="term" value="F:hydrolase activity"/>
    <property type="evidence" value="ECO:0007669"/>
    <property type="project" value="UniProtKB-KW"/>
</dbReference>
<dbReference type="Gene3D" id="3.40.50.1820">
    <property type="entry name" value="alpha/beta hydrolase"/>
    <property type="match status" value="1"/>
</dbReference>
<evidence type="ECO:0000256" key="1">
    <source>
        <dbReference type="SAM" id="MobiDB-lite"/>
    </source>
</evidence>
<comment type="caution">
    <text evidence="3">The sequence shown here is derived from an EMBL/GenBank/DDBJ whole genome shotgun (WGS) entry which is preliminary data.</text>
</comment>
<dbReference type="Pfam" id="PF12146">
    <property type="entry name" value="Hydrolase_4"/>
    <property type="match status" value="1"/>
</dbReference>
<sequence>MRPSFVRPSPVRLRHGLLALGLAALLATTTGCVERMFFHPDQQAYSTPAQFGLTAQDLYFNAPDGSRLHGWWLPAKLAPGQAAKGTVLHLHGNAANVSNHLPAVAWLPAEGWHVLTFDYRGFGQSQGRPTLDGVVEDAQAALKALRQQPGVDAQRIVVFGQSLGGATALRLLAQDSAGVRGAIIDSAFASYRGIAREAAARSALLGAVAPAGVQLLPGPEKDPVTAAAKVSVPVVLVHGTADRIVDPKNSMQLAVALNARVAPGTLPEVLEIRDGQHIDAMRRPEIRRVVLERMNAWVRAADAPPPPVFVPQTPDPPDPSRIERMPPAAPGPKPALPSA</sequence>
<feature type="compositionally biased region" description="Pro residues" evidence="1">
    <location>
        <begin position="327"/>
        <end position="339"/>
    </location>
</feature>
<evidence type="ECO:0000259" key="2">
    <source>
        <dbReference type="Pfam" id="PF12146"/>
    </source>
</evidence>